<dbReference type="RefSeq" id="WP_368648498.1">
    <property type="nucleotide sequence ID" value="NZ_CP158258.1"/>
</dbReference>
<feature type="transmembrane region" description="Helical" evidence="1">
    <location>
        <begin position="6"/>
        <end position="26"/>
    </location>
</feature>
<evidence type="ECO:0000313" key="3">
    <source>
        <dbReference type="EMBL" id="XDJ78240.1"/>
    </source>
</evidence>
<keyword evidence="1" id="KW-1133">Transmembrane helix</keyword>
<dbReference type="EMBL" id="CP158265">
    <property type="protein sequence ID" value="XDJ78240.1"/>
    <property type="molecule type" value="Genomic_DNA"/>
</dbReference>
<name>A0AB39DV16_9BURK</name>
<proteinExistence type="predicted"/>
<gene>
    <name evidence="2" type="ORF">ABRY90_11295</name>
    <name evidence="3" type="ORF">ABRZ10_05450</name>
</gene>
<protein>
    <recommendedName>
        <fullName evidence="4">DUF4230 domain-containing protein</fullName>
    </recommendedName>
</protein>
<keyword evidence="1" id="KW-0812">Transmembrane</keyword>
<evidence type="ECO:0008006" key="4">
    <source>
        <dbReference type="Google" id="ProtNLM"/>
    </source>
</evidence>
<organism evidence="2">
    <name type="scientific">Castellaniella ginsengisoli</name>
    <dbReference type="NCBI Taxonomy" id="546114"/>
    <lineage>
        <taxon>Bacteria</taxon>
        <taxon>Pseudomonadati</taxon>
        <taxon>Pseudomonadota</taxon>
        <taxon>Betaproteobacteria</taxon>
        <taxon>Burkholderiales</taxon>
        <taxon>Alcaligenaceae</taxon>
        <taxon>Castellaniella</taxon>
    </lineage>
</organism>
<evidence type="ECO:0000313" key="2">
    <source>
        <dbReference type="EMBL" id="XDJ57839.1"/>
    </source>
</evidence>
<reference evidence="2" key="1">
    <citation type="submission" date="2024-05" db="EMBL/GenBank/DDBJ databases">
        <authorList>
            <person name="Luo Y.-C."/>
            <person name="Nicholds J."/>
            <person name="Mortimer T."/>
            <person name="Maboni G."/>
        </authorList>
    </citation>
    <scope>NUCLEOTIDE SEQUENCE</scope>
    <source>
        <strain evidence="3">143769</strain>
        <strain evidence="2">148131</strain>
    </source>
</reference>
<keyword evidence="1" id="KW-0472">Membrane</keyword>
<dbReference type="AlphaFoldDB" id="A0AB39DV16"/>
<dbReference type="EMBL" id="CP158258">
    <property type="protein sequence ID" value="XDJ57839.1"/>
    <property type="molecule type" value="Genomic_DNA"/>
</dbReference>
<sequence>MNWIPLISAIVGGVIAIGGNLTIEWFRHRRRAKSLALALRGEINAIIEVVEIRRYAELLSEGIGIVVATKKHQLWHLPAKSRYFIIYEENASDLGILSSDVTEHIARTYALAKSFLDDVTNPNWLSNKGPDEVVHALEEAKQVLLLAIESGQRAISEIEATYMGPPWWRRMWIRLEKGLQTIRQRSSW</sequence>
<evidence type="ECO:0000256" key="1">
    <source>
        <dbReference type="SAM" id="Phobius"/>
    </source>
</evidence>
<accession>A0AB39DV16</accession>